<dbReference type="InterPro" id="IPR050297">
    <property type="entry name" value="LipidA_mod_glycosyltrf_83"/>
</dbReference>
<dbReference type="InterPro" id="IPR038731">
    <property type="entry name" value="RgtA/B/C-like"/>
</dbReference>
<feature type="transmembrane region" description="Helical" evidence="8">
    <location>
        <begin position="127"/>
        <end position="146"/>
    </location>
</feature>
<feature type="domain" description="Glycosyltransferase RgtA/B/C/D-like" evidence="9">
    <location>
        <begin position="57"/>
        <end position="210"/>
    </location>
</feature>
<evidence type="ECO:0000256" key="8">
    <source>
        <dbReference type="SAM" id="Phobius"/>
    </source>
</evidence>
<keyword evidence="5 8" id="KW-0812">Transmembrane</keyword>
<evidence type="ECO:0000256" key="7">
    <source>
        <dbReference type="ARBA" id="ARBA00023136"/>
    </source>
</evidence>
<evidence type="ECO:0000259" key="9">
    <source>
        <dbReference type="Pfam" id="PF13231"/>
    </source>
</evidence>
<dbReference type="AlphaFoldDB" id="A0A1J4TQI9"/>
<feature type="transmembrane region" description="Helical" evidence="8">
    <location>
        <begin position="196"/>
        <end position="217"/>
    </location>
</feature>
<evidence type="ECO:0000256" key="6">
    <source>
        <dbReference type="ARBA" id="ARBA00022989"/>
    </source>
</evidence>
<evidence type="ECO:0000256" key="3">
    <source>
        <dbReference type="ARBA" id="ARBA00022676"/>
    </source>
</evidence>
<organism evidence="10 11">
    <name type="scientific">Candidatus Gottesmanbacteria bacterium CG1_02_37_22</name>
    <dbReference type="NCBI Taxonomy" id="1805209"/>
    <lineage>
        <taxon>Bacteria</taxon>
        <taxon>Candidatus Gottesmaniibacteriota</taxon>
    </lineage>
</organism>
<gene>
    <name evidence="10" type="ORF">AUJ73_02900</name>
</gene>
<keyword evidence="4" id="KW-0808">Transferase</keyword>
<accession>A0A1J4TQI9</accession>
<dbReference type="STRING" id="1805209.AUJ73_02900"/>
<evidence type="ECO:0000256" key="2">
    <source>
        <dbReference type="ARBA" id="ARBA00022475"/>
    </source>
</evidence>
<dbReference type="GO" id="GO:0005886">
    <property type="term" value="C:plasma membrane"/>
    <property type="evidence" value="ECO:0007669"/>
    <property type="project" value="UniProtKB-SubCell"/>
</dbReference>
<protein>
    <recommendedName>
        <fullName evidence="9">Glycosyltransferase RgtA/B/C/D-like domain-containing protein</fullName>
    </recommendedName>
</protein>
<keyword evidence="3" id="KW-0328">Glycosyltransferase</keyword>
<keyword evidence="2" id="KW-1003">Cell membrane</keyword>
<feature type="transmembrane region" description="Helical" evidence="8">
    <location>
        <begin position="311"/>
        <end position="334"/>
    </location>
</feature>
<dbReference type="Pfam" id="PF13231">
    <property type="entry name" value="PMT_2"/>
    <property type="match status" value="1"/>
</dbReference>
<reference evidence="10 11" key="1">
    <citation type="journal article" date="2016" name="Environ. Microbiol.">
        <title>Genomic resolution of a cold subsurface aquifer community provides metabolic insights for novel microbes adapted to high CO concentrations.</title>
        <authorList>
            <person name="Probst A.J."/>
            <person name="Castelle C.J."/>
            <person name="Singh A."/>
            <person name="Brown C.T."/>
            <person name="Anantharaman K."/>
            <person name="Sharon I."/>
            <person name="Hug L.A."/>
            <person name="Burstein D."/>
            <person name="Emerson J.B."/>
            <person name="Thomas B.C."/>
            <person name="Banfield J.F."/>
        </authorList>
    </citation>
    <scope>NUCLEOTIDE SEQUENCE [LARGE SCALE GENOMIC DNA]</scope>
    <source>
        <strain evidence="10">CG1_02_37_22</strain>
    </source>
</reference>
<dbReference type="GO" id="GO:0016763">
    <property type="term" value="F:pentosyltransferase activity"/>
    <property type="evidence" value="ECO:0007669"/>
    <property type="project" value="TreeGrafter"/>
</dbReference>
<name>A0A1J4TQI9_9BACT</name>
<dbReference type="GO" id="GO:0009103">
    <property type="term" value="P:lipopolysaccharide biosynthetic process"/>
    <property type="evidence" value="ECO:0007669"/>
    <property type="project" value="UniProtKB-ARBA"/>
</dbReference>
<feature type="transmembrane region" description="Helical" evidence="8">
    <location>
        <begin position="75"/>
        <end position="95"/>
    </location>
</feature>
<sequence length="494" mass="57111">MDIFIIILFAVIAFFTRIINLLNIPIFTDEAIYIRWAQIGLFDPAQRYISLTDGKQPLLTWLMYPMLKIFSDPLYAGRFVSVLSGVAAVIGIYFLTRELFGRKAAIFSMLLYIFSPFAIVYDRLALMDSLLAMFGIWASFLQILLVKKQELDKALLLAIVIGLGLLTKSSALFYLYLLPVSLLFFNFKAKDKVKKFIKWILLSLSIFIIAEVMYNSLRLSPWFYIIKLKNYSFILTISEFTHNPWKLFIPNLNGLTQILIGYITIPIFITVIIGLVFGIIKKDKKIFYLFSWFIFPFISLGLFGKVIFPRFILFMIMPLYIISAYVLSGMFSFAQNKMKIMYLLVLLIFIYPVYQSCVVMFSPKDVQIPRNDRNQLFDDWPSGYGVKEVISYLDQKSKTGQIVVGTEGTFGLFPAGIEIYLGMNSNIKILGFWPVSQVPDVLLEAAIKYPTYLIFKESQNIPKEWPLTLVEEYRRGKGNTYLKFYRVDPAKFRT</sequence>
<evidence type="ECO:0000256" key="4">
    <source>
        <dbReference type="ARBA" id="ARBA00022679"/>
    </source>
</evidence>
<feature type="transmembrane region" description="Helical" evidence="8">
    <location>
        <begin position="286"/>
        <end position="304"/>
    </location>
</feature>
<evidence type="ECO:0000313" key="11">
    <source>
        <dbReference type="Proteomes" id="UP000183120"/>
    </source>
</evidence>
<evidence type="ECO:0000256" key="5">
    <source>
        <dbReference type="ARBA" id="ARBA00022692"/>
    </source>
</evidence>
<dbReference type="PANTHER" id="PTHR33908:SF11">
    <property type="entry name" value="MEMBRANE PROTEIN"/>
    <property type="match status" value="1"/>
</dbReference>
<keyword evidence="6 8" id="KW-1133">Transmembrane helix</keyword>
<feature type="transmembrane region" description="Helical" evidence="8">
    <location>
        <begin position="155"/>
        <end position="176"/>
    </location>
</feature>
<dbReference type="PANTHER" id="PTHR33908">
    <property type="entry name" value="MANNOSYLTRANSFERASE YKCB-RELATED"/>
    <property type="match status" value="1"/>
</dbReference>
<dbReference type="Proteomes" id="UP000183120">
    <property type="component" value="Unassembled WGS sequence"/>
</dbReference>
<feature type="transmembrane region" description="Helical" evidence="8">
    <location>
        <begin position="7"/>
        <end position="27"/>
    </location>
</feature>
<feature type="transmembrane region" description="Helical" evidence="8">
    <location>
        <begin position="340"/>
        <end position="361"/>
    </location>
</feature>
<feature type="transmembrane region" description="Helical" evidence="8">
    <location>
        <begin position="259"/>
        <end position="280"/>
    </location>
</feature>
<proteinExistence type="predicted"/>
<keyword evidence="7 8" id="KW-0472">Membrane</keyword>
<evidence type="ECO:0000313" key="10">
    <source>
        <dbReference type="EMBL" id="OIO13936.1"/>
    </source>
</evidence>
<comment type="subcellular location">
    <subcellularLocation>
        <location evidence="1">Cell membrane</location>
        <topology evidence="1">Multi-pass membrane protein</topology>
    </subcellularLocation>
</comment>
<comment type="caution">
    <text evidence="10">The sequence shown here is derived from an EMBL/GenBank/DDBJ whole genome shotgun (WGS) entry which is preliminary data.</text>
</comment>
<evidence type="ECO:0000256" key="1">
    <source>
        <dbReference type="ARBA" id="ARBA00004651"/>
    </source>
</evidence>
<dbReference type="EMBL" id="MNUY01000046">
    <property type="protein sequence ID" value="OIO13936.1"/>
    <property type="molecule type" value="Genomic_DNA"/>
</dbReference>